<protein>
    <submittedName>
        <fullName evidence="6">tRNA pseudouridylate synthase D (TruD)</fullName>
    </submittedName>
</protein>
<dbReference type="KEGG" id="vnx:VNE69_05173"/>
<feature type="compositionally biased region" description="Basic and acidic residues" evidence="4">
    <location>
        <begin position="87"/>
        <end position="96"/>
    </location>
</feature>
<sequence>MNYPLEMKYFFNDDRDDKELIIKDSPEDFIVQEIFSDGYVCGVEPIINLERYIKSIRMLIYLYKEERTEEEIEEWIRQYENKYMKKPNDNPKDNIHTDTSQLNGKKFNTNKVHNTNEDINTNEEYNANHISTEMHDINKVYNTNDNTYIIEDHIKSLKSEYENLKFTPLNIKSKDLRTKIHKELNFNLSVTTKTIDDKLIIKKSLSNTYNFTLKKVMMNTVDACKMIERNLGTSVSFAGNKDKKAVTYQKVSCKCNINTLLDFAYEYTDCTQEDLKNIKIYKFIEGIEINEEELQVYNDEEETKRHKSTYNHSGIGIYDITRGHSIKLGDLKGNKFTIRIKNRTSLKYKNIENGFINYYGEQRFGKAGNNHAVGEKILNKEYKEAIDLILRNSKGYQDFIEGNYEECLKKCDNMERYFFKNLINQKEMNYKKIIFGMRREIRMIYLHSYQSYLFNKEVNELIKTKQSVFEQNVIEQSIKECDEEQSVTEQSTKENKKAEQSLQGCEIDLLKDTLELRKMNDKLLKGGIRKIFEKGRNVTGWQDGPDFVISFELNSSCYATMALREL</sequence>
<organism evidence="6 7">
    <name type="scientific">Vairimorpha necatrix</name>
    <dbReference type="NCBI Taxonomy" id="6039"/>
    <lineage>
        <taxon>Eukaryota</taxon>
        <taxon>Fungi</taxon>
        <taxon>Fungi incertae sedis</taxon>
        <taxon>Microsporidia</taxon>
        <taxon>Nosematidae</taxon>
        <taxon>Vairimorpha</taxon>
    </lineage>
</organism>
<dbReference type="Gene3D" id="3.30.2350.20">
    <property type="entry name" value="TruD, catalytic domain"/>
    <property type="match status" value="3"/>
</dbReference>
<reference evidence="6" key="1">
    <citation type="journal article" date="2024" name="BMC Genomics">
        <title>Functional annotation of a divergent genome using sequence and structure-based similarity.</title>
        <authorList>
            <person name="Svedberg D."/>
            <person name="Winiger R.R."/>
            <person name="Berg A."/>
            <person name="Sharma H."/>
            <person name="Tellgren-Roth C."/>
            <person name="Debrunner-Vossbrinck B.A."/>
            <person name="Vossbrinck C.R."/>
            <person name="Barandun J."/>
        </authorList>
    </citation>
    <scope>NUCLEOTIDE SEQUENCE</scope>
    <source>
        <strain evidence="6">Illinois isolate</strain>
    </source>
</reference>
<evidence type="ECO:0000256" key="2">
    <source>
        <dbReference type="ARBA" id="ARBA00022694"/>
    </source>
</evidence>
<dbReference type="PROSITE" id="PS50984">
    <property type="entry name" value="TRUD"/>
    <property type="match status" value="1"/>
</dbReference>
<dbReference type="GO" id="GO:0008033">
    <property type="term" value="P:tRNA processing"/>
    <property type="evidence" value="ECO:0007669"/>
    <property type="project" value="UniProtKB-KW"/>
</dbReference>
<evidence type="ECO:0000259" key="5">
    <source>
        <dbReference type="PROSITE" id="PS50984"/>
    </source>
</evidence>
<keyword evidence="3" id="KW-0413">Isomerase</keyword>
<dbReference type="PANTHER" id="PTHR13326:SF21">
    <property type="entry name" value="PSEUDOURIDYLATE SYNTHASE PUS7L"/>
    <property type="match status" value="1"/>
</dbReference>
<comment type="similarity">
    <text evidence="1">Belongs to the pseudouridine synthase TruD family.</text>
</comment>
<accession>A0AAX4JC89</accession>
<name>A0AAX4JC89_9MICR</name>
<evidence type="ECO:0000313" key="7">
    <source>
        <dbReference type="Proteomes" id="UP001334084"/>
    </source>
</evidence>
<feature type="compositionally biased region" description="Polar residues" evidence="4">
    <location>
        <begin position="97"/>
        <end position="114"/>
    </location>
</feature>
<dbReference type="SUPFAM" id="SSF55120">
    <property type="entry name" value="Pseudouridine synthase"/>
    <property type="match status" value="1"/>
</dbReference>
<evidence type="ECO:0000256" key="1">
    <source>
        <dbReference type="ARBA" id="ARBA00007953"/>
    </source>
</evidence>
<dbReference type="Proteomes" id="UP001334084">
    <property type="component" value="Chromosome 5"/>
</dbReference>
<feature type="region of interest" description="Disordered" evidence="4">
    <location>
        <begin position="87"/>
        <end position="114"/>
    </location>
</feature>
<dbReference type="RefSeq" id="XP_065329729.1">
    <property type="nucleotide sequence ID" value="XM_065473657.1"/>
</dbReference>
<dbReference type="InterPro" id="IPR020119">
    <property type="entry name" value="PsdUridine_synth_TruD_CS"/>
</dbReference>
<keyword evidence="2" id="KW-0819">tRNA processing</keyword>
<dbReference type="GO" id="GO:0003723">
    <property type="term" value="F:RNA binding"/>
    <property type="evidence" value="ECO:0007669"/>
    <property type="project" value="InterPro"/>
</dbReference>
<dbReference type="PANTHER" id="PTHR13326">
    <property type="entry name" value="TRNA PSEUDOURIDINE SYNTHASE D"/>
    <property type="match status" value="1"/>
</dbReference>
<keyword evidence="7" id="KW-1185">Reference proteome</keyword>
<dbReference type="InterPro" id="IPR001656">
    <property type="entry name" value="PsdUridine_synth_TruD"/>
</dbReference>
<gene>
    <name evidence="6" type="ORF">VNE69_05173</name>
</gene>
<dbReference type="EMBL" id="CP142730">
    <property type="protein sequence ID" value="WUR03584.1"/>
    <property type="molecule type" value="Genomic_DNA"/>
</dbReference>
<dbReference type="Pfam" id="PF01142">
    <property type="entry name" value="TruD"/>
    <property type="match status" value="2"/>
</dbReference>
<dbReference type="PROSITE" id="PS01268">
    <property type="entry name" value="UPF0024"/>
    <property type="match status" value="1"/>
</dbReference>
<dbReference type="GeneID" id="90541397"/>
<dbReference type="PIRSF" id="PIRSF037016">
    <property type="entry name" value="Pseudouridin_synth_euk_prd"/>
    <property type="match status" value="1"/>
</dbReference>
<evidence type="ECO:0000256" key="4">
    <source>
        <dbReference type="SAM" id="MobiDB-lite"/>
    </source>
</evidence>
<dbReference type="InterPro" id="IPR011760">
    <property type="entry name" value="PsdUridine_synth_TruD_insert"/>
</dbReference>
<evidence type="ECO:0000256" key="3">
    <source>
        <dbReference type="ARBA" id="ARBA00023235"/>
    </source>
</evidence>
<dbReference type="GO" id="GO:0009982">
    <property type="term" value="F:pseudouridine synthase activity"/>
    <property type="evidence" value="ECO:0007669"/>
    <property type="project" value="InterPro"/>
</dbReference>
<feature type="domain" description="TRUD" evidence="5">
    <location>
        <begin position="354"/>
        <end position="534"/>
    </location>
</feature>
<dbReference type="AlphaFoldDB" id="A0AAX4JC89"/>
<dbReference type="InterPro" id="IPR042214">
    <property type="entry name" value="TruD_catalytic"/>
</dbReference>
<proteinExistence type="inferred from homology"/>
<dbReference type="GO" id="GO:0001522">
    <property type="term" value="P:pseudouridine synthesis"/>
    <property type="evidence" value="ECO:0007669"/>
    <property type="project" value="InterPro"/>
</dbReference>
<evidence type="ECO:0000313" key="6">
    <source>
        <dbReference type="EMBL" id="WUR03584.1"/>
    </source>
</evidence>
<dbReference type="InterPro" id="IPR020103">
    <property type="entry name" value="PsdUridine_synth_cat_dom_sf"/>
</dbReference>